<evidence type="ECO:0000313" key="2">
    <source>
        <dbReference type="EMBL" id="QLY33293.1"/>
    </source>
</evidence>
<keyword evidence="3" id="KW-1185">Reference proteome</keyword>
<accession>A0A7D6VEP0</accession>
<protein>
    <submittedName>
        <fullName evidence="2">Uncharacterized protein</fullName>
    </submittedName>
</protein>
<organism evidence="2 3">
    <name type="scientific">Nocardia huaxiensis</name>
    <dbReference type="NCBI Taxonomy" id="2755382"/>
    <lineage>
        <taxon>Bacteria</taxon>
        <taxon>Bacillati</taxon>
        <taxon>Actinomycetota</taxon>
        <taxon>Actinomycetes</taxon>
        <taxon>Mycobacteriales</taxon>
        <taxon>Nocardiaceae</taxon>
        <taxon>Nocardia</taxon>
    </lineage>
</organism>
<dbReference type="AlphaFoldDB" id="A0A7D6VEP0"/>
<dbReference type="EMBL" id="CP059399">
    <property type="protein sequence ID" value="QLY33293.1"/>
    <property type="molecule type" value="Genomic_DNA"/>
</dbReference>
<dbReference type="Proteomes" id="UP000515512">
    <property type="component" value="Chromosome"/>
</dbReference>
<feature type="region of interest" description="Disordered" evidence="1">
    <location>
        <begin position="1"/>
        <end position="30"/>
    </location>
</feature>
<gene>
    <name evidence="2" type="ORF">H0264_14575</name>
</gene>
<dbReference type="RefSeq" id="WP_181584457.1">
    <property type="nucleotide sequence ID" value="NZ_CP059399.1"/>
</dbReference>
<evidence type="ECO:0000313" key="3">
    <source>
        <dbReference type="Proteomes" id="UP000515512"/>
    </source>
</evidence>
<reference evidence="2 3" key="1">
    <citation type="submission" date="2020-07" db="EMBL/GenBank/DDBJ databases">
        <authorList>
            <person name="Zhuang K."/>
            <person name="Ran Y."/>
        </authorList>
    </citation>
    <scope>NUCLEOTIDE SEQUENCE [LARGE SCALE GENOMIC DNA]</scope>
    <source>
        <strain evidence="2 3">WCH-YHL-001</strain>
    </source>
</reference>
<proteinExistence type="predicted"/>
<evidence type="ECO:0000256" key="1">
    <source>
        <dbReference type="SAM" id="MobiDB-lite"/>
    </source>
</evidence>
<feature type="compositionally biased region" description="Basic and acidic residues" evidence="1">
    <location>
        <begin position="19"/>
        <end position="30"/>
    </location>
</feature>
<sequence length="122" mass="13147">MNGPGGQRNWQHSRSSRGRTADTDAGRVMRDSMGAHVSKVNSYGRQQDIDEIFVTTSVQGSFRVHYFESIDRVCVDIQGSPFGGDVSMQLSLDQAMLLRELLDAGIADAIAATKIELSGGAA</sequence>
<dbReference type="KEGG" id="nhu:H0264_14575"/>
<name>A0A7D6VEP0_9NOCA</name>